<gene>
    <name evidence="2" type="ORF">GCM10008013_05450</name>
</gene>
<dbReference type="RefSeq" id="WP_229753233.1">
    <property type="nucleotide sequence ID" value="NZ_BMFT01000001.1"/>
</dbReference>
<feature type="transmembrane region" description="Helical" evidence="1">
    <location>
        <begin position="56"/>
        <end position="79"/>
    </location>
</feature>
<accession>A0ABQ1Y4U6</accession>
<sequence>MAVAAKRTFAGWLLIVLQALLGVGAVAGGSFLVIDPSGGMMGMPSDMMKVTLFPDYLIPGIILLLGLGVFPLIVMSALINKWDWGLGEKLNVFKHLHWSWTFSLYIGFMLIIWITVQAYILEVMAIIHVVYIALGLAIQVVTLLPSVSSYYMRATSDSNRGGERIAS</sequence>
<reference evidence="3" key="1">
    <citation type="journal article" date="2019" name="Int. J. Syst. Evol. Microbiol.">
        <title>The Global Catalogue of Microorganisms (GCM) 10K type strain sequencing project: providing services to taxonomists for standard genome sequencing and annotation.</title>
        <authorList>
            <consortium name="The Broad Institute Genomics Platform"/>
            <consortium name="The Broad Institute Genome Sequencing Center for Infectious Disease"/>
            <person name="Wu L."/>
            <person name="Ma J."/>
        </authorList>
    </citation>
    <scope>NUCLEOTIDE SEQUENCE [LARGE SCALE GENOMIC DNA]</scope>
    <source>
        <strain evidence="3">CGMCC 1.12769</strain>
    </source>
</reference>
<keyword evidence="1" id="KW-0812">Transmembrane</keyword>
<protein>
    <submittedName>
        <fullName evidence="2">Uncharacterized protein</fullName>
    </submittedName>
</protein>
<proteinExistence type="predicted"/>
<organism evidence="2 3">
    <name type="scientific">Paenibacillus segetis</name>
    <dbReference type="NCBI Taxonomy" id="1325360"/>
    <lineage>
        <taxon>Bacteria</taxon>
        <taxon>Bacillati</taxon>
        <taxon>Bacillota</taxon>
        <taxon>Bacilli</taxon>
        <taxon>Bacillales</taxon>
        <taxon>Paenibacillaceae</taxon>
        <taxon>Paenibacillus</taxon>
    </lineage>
</organism>
<name>A0ABQ1Y4U6_9BACL</name>
<evidence type="ECO:0000313" key="2">
    <source>
        <dbReference type="EMBL" id="GGH12806.1"/>
    </source>
</evidence>
<keyword evidence="1" id="KW-0472">Membrane</keyword>
<keyword evidence="1" id="KW-1133">Transmembrane helix</keyword>
<evidence type="ECO:0000313" key="3">
    <source>
        <dbReference type="Proteomes" id="UP000659344"/>
    </source>
</evidence>
<evidence type="ECO:0000256" key="1">
    <source>
        <dbReference type="SAM" id="Phobius"/>
    </source>
</evidence>
<feature type="transmembrane region" description="Helical" evidence="1">
    <location>
        <begin position="12"/>
        <end position="34"/>
    </location>
</feature>
<feature type="transmembrane region" description="Helical" evidence="1">
    <location>
        <begin position="126"/>
        <end position="144"/>
    </location>
</feature>
<dbReference type="Proteomes" id="UP000659344">
    <property type="component" value="Unassembled WGS sequence"/>
</dbReference>
<feature type="transmembrane region" description="Helical" evidence="1">
    <location>
        <begin position="100"/>
        <end position="120"/>
    </location>
</feature>
<dbReference type="EMBL" id="BMFT01000001">
    <property type="protein sequence ID" value="GGH12806.1"/>
    <property type="molecule type" value="Genomic_DNA"/>
</dbReference>
<keyword evidence="3" id="KW-1185">Reference proteome</keyword>
<comment type="caution">
    <text evidence="2">The sequence shown here is derived from an EMBL/GenBank/DDBJ whole genome shotgun (WGS) entry which is preliminary data.</text>
</comment>